<comment type="similarity">
    <text evidence="2 5">Belongs to the RecX family.</text>
</comment>
<dbReference type="HAMAP" id="MF_01114">
    <property type="entry name" value="RecX"/>
    <property type="match status" value="1"/>
</dbReference>
<protein>
    <recommendedName>
        <fullName evidence="3 5">Regulatory protein RecX</fullName>
    </recommendedName>
</protein>
<feature type="domain" description="RecX first three-helical" evidence="8">
    <location>
        <begin position="62"/>
        <end position="101"/>
    </location>
</feature>
<evidence type="ECO:0000313" key="10">
    <source>
        <dbReference type="Proteomes" id="UP001597231"/>
    </source>
</evidence>
<comment type="subcellular location">
    <subcellularLocation>
        <location evidence="1 5">Cytoplasm</location>
    </subcellularLocation>
</comment>
<evidence type="ECO:0000256" key="4">
    <source>
        <dbReference type="ARBA" id="ARBA00022490"/>
    </source>
</evidence>
<dbReference type="Pfam" id="PF21982">
    <property type="entry name" value="RecX_HTH1"/>
    <property type="match status" value="1"/>
</dbReference>
<sequence>MAVITKITRQKRDQERYNIFLDEQYAFSVHESVLVKYGLTKGMPMDEWALGEITYEDQIEKAFNRALHYLSFRMRSEHEVKKKLSELEYGEAVILEALAKLRRLGFLNDEAFTEALVQTHKNTSYKGPQAIRQELRKKGVEKELQEKVLENYSEDEQFANAKKLAEKSAASNRNSTPSQTKQKIQNALSRKGFSFDLIQQVLETIDIDRNEDEWEAITDSVGEKAWRRYQTKHSGYELHNRVKQTMYQKGIPIDRIEQFIEKKENETDDE</sequence>
<reference evidence="10" key="1">
    <citation type="journal article" date="2019" name="Int. J. Syst. Evol. Microbiol.">
        <title>The Global Catalogue of Microorganisms (GCM) 10K type strain sequencing project: providing services to taxonomists for standard genome sequencing and annotation.</title>
        <authorList>
            <consortium name="The Broad Institute Genomics Platform"/>
            <consortium name="The Broad Institute Genome Sequencing Center for Infectious Disease"/>
            <person name="Wu L."/>
            <person name="Ma J."/>
        </authorList>
    </citation>
    <scope>NUCLEOTIDE SEQUENCE [LARGE SCALE GENOMIC DNA]</scope>
    <source>
        <strain evidence="10">CCUG 53915</strain>
    </source>
</reference>
<comment type="caution">
    <text evidence="9">The sequence shown here is derived from an EMBL/GenBank/DDBJ whole genome shotgun (WGS) entry which is preliminary data.</text>
</comment>
<organism evidence="9 10">
    <name type="scientific">Sporosarcina contaminans</name>
    <dbReference type="NCBI Taxonomy" id="633403"/>
    <lineage>
        <taxon>Bacteria</taxon>
        <taxon>Bacillati</taxon>
        <taxon>Bacillota</taxon>
        <taxon>Bacilli</taxon>
        <taxon>Bacillales</taxon>
        <taxon>Caryophanaceae</taxon>
        <taxon>Sporosarcina</taxon>
    </lineage>
</organism>
<dbReference type="Gene3D" id="1.10.10.10">
    <property type="entry name" value="Winged helix-like DNA-binding domain superfamily/Winged helix DNA-binding domain"/>
    <property type="match status" value="4"/>
</dbReference>
<comment type="function">
    <text evidence="5">Modulates RecA activity.</text>
</comment>
<evidence type="ECO:0000259" key="6">
    <source>
        <dbReference type="Pfam" id="PF02631"/>
    </source>
</evidence>
<dbReference type="RefSeq" id="WP_381479911.1">
    <property type="nucleotide sequence ID" value="NZ_JBHTLT010000021.1"/>
</dbReference>
<dbReference type="InterPro" id="IPR003783">
    <property type="entry name" value="Regulatory_RecX"/>
</dbReference>
<evidence type="ECO:0000259" key="7">
    <source>
        <dbReference type="Pfam" id="PF21981"/>
    </source>
</evidence>
<dbReference type="InterPro" id="IPR036388">
    <property type="entry name" value="WH-like_DNA-bd_sf"/>
</dbReference>
<evidence type="ECO:0000256" key="1">
    <source>
        <dbReference type="ARBA" id="ARBA00004496"/>
    </source>
</evidence>
<dbReference type="Pfam" id="PF21981">
    <property type="entry name" value="RecX_HTH3"/>
    <property type="match status" value="2"/>
</dbReference>
<evidence type="ECO:0000256" key="2">
    <source>
        <dbReference type="ARBA" id="ARBA00009695"/>
    </source>
</evidence>
<dbReference type="InterPro" id="IPR053924">
    <property type="entry name" value="RecX_HTH_2nd"/>
</dbReference>
<evidence type="ECO:0000256" key="5">
    <source>
        <dbReference type="HAMAP-Rule" id="MF_01114"/>
    </source>
</evidence>
<dbReference type="Proteomes" id="UP001597231">
    <property type="component" value="Unassembled WGS sequence"/>
</dbReference>
<feature type="domain" description="RecX third three-helical" evidence="7">
    <location>
        <begin position="220"/>
        <end position="260"/>
    </location>
</feature>
<dbReference type="PANTHER" id="PTHR33602:SF1">
    <property type="entry name" value="REGULATORY PROTEIN RECX FAMILY PROTEIN"/>
    <property type="match status" value="1"/>
</dbReference>
<dbReference type="Pfam" id="PF02631">
    <property type="entry name" value="RecX_HTH2"/>
    <property type="match status" value="1"/>
</dbReference>
<accession>A0ABW3TUJ7</accession>
<dbReference type="InterPro" id="IPR053926">
    <property type="entry name" value="RecX_HTH_1st"/>
</dbReference>
<feature type="domain" description="RecX third three-helical" evidence="7">
    <location>
        <begin position="155"/>
        <end position="202"/>
    </location>
</feature>
<dbReference type="PANTHER" id="PTHR33602">
    <property type="entry name" value="REGULATORY PROTEIN RECX FAMILY PROTEIN"/>
    <property type="match status" value="1"/>
</dbReference>
<evidence type="ECO:0000313" key="9">
    <source>
        <dbReference type="EMBL" id="MFD1204446.1"/>
    </source>
</evidence>
<evidence type="ECO:0000259" key="8">
    <source>
        <dbReference type="Pfam" id="PF21982"/>
    </source>
</evidence>
<keyword evidence="10" id="KW-1185">Reference proteome</keyword>
<name>A0ABW3TUJ7_9BACL</name>
<feature type="domain" description="RecX second three-helical" evidence="6">
    <location>
        <begin position="108"/>
        <end position="149"/>
    </location>
</feature>
<dbReference type="NCBIfam" id="NF010733">
    <property type="entry name" value="PRK14135.1"/>
    <property type="match status" value="1"/>
</dbReference>
<evidence type="ECO:0000256" key="3">
    <source>
        <dbReference type="ARBA" id="ARBA00018111"/>
    </source>
</evidence>
<dbReference type="InterPro" id="IPR053925">
    <property type="entry name" value="RecX_HTH_3rd"/>
</dbReference>
<keyword evidence="4 5" id="KW-0963">Cytoplasm</keyword>
<proteinExistence type="inferred from homology"/>
<dbReference type="EMBL" id="JBHTLT010000021">
    <property type="protein sequence ID" value="MFD1204446.1"/>
    <property type="molecule type" value="Genomic_DNA"/>
</dbReference>
<gene>
    <name evidence="5 9" type="primary">recX</name>
    <name evidence="9" type="ORF">ACFQ38_04790</name>
</gene>